<dbReference type="InterPro" id="IPR020843">
    <property type="entry name" value="ER"/>
</dbReference>
<proteinExistence type="predicted"/>
<dbReference type="Gene3D" id="3.90.180.10">
    <property type="entry name" value="Medium-chain alcohol dehydrogenases, catalytic domain"/>
    <property type="match status" value="1"/>
</dbReference>
<dbReference type="SUPFAM" id="SSF51735">
    <property type="entry name" value="NAD(P)-binding Rossmann-fold domains"/>
    <property type="match status" value="1"/>
</dbReference>
<sequence>MVSPQPPQTPPTLAPSDFMPNDGQPPPPLTVRAPVTNPGELPLGHSGVLEDQEPVFNAFAPTEASGYAGLQHRYSPPEAQESYYSPYHHHQANSGSLPYQMSYQLPVQHTGFYAQQPHISQNLYIHAASYPHFFPSPTYQAYAHAGPSMGERTSPWWPQQQPSQSSPHNRRSPHAPIVGAAHGTPALPVSQPHLQRKLSQRSPQKVPDPAHQEGSGKQTAKPLVRREYHPNPPVRRSDWVMWAGNVPSDAKHDELWRFFTSPSQLPPPADASTVSPESTQSSPPPLPTTTTTTASDENDLGVLSIFLISRSNCAFVNYETESQLQAAIERFDGVRLRPADSRCPRLVCKVRKKDDDLNAGVGGQRGMGMHTGWVKANKASRRASGSGGLSALTEVSRPGPTPLSSRSGSGSHASASTDSSMLRENFPQRYFILKSLTRDDLELSIKTGLWATQKHNEGVLDRAFRTSEDVFLIFSVNKSGEFYGYAKMAGPISRSNGSPSESTPWTRRSPVHPANTPSPLLSSSHFVDESPLPLSSARASNVQSAPAILGPRERVFSAASPAVKYSLDHHLFANLQSQPAVIELDETAPVRAMRSRGTSRTSSGPVLPLASTPSPAGGDTAPRPDRVIMPENADTSWGSDFALTWICTARLPFTRTRMLRNPWNHDREVKVSRDGTELEPGVGKALLEEWQAYIGSTAMRSTIALCHHVINSLSRPSLDALGRVVGRSAPWRVSARRSDSDNESPTGLQRRATSIKRANFKIAETPSDMAIPKTTRQYIVQTPGSLDALKLVEVAIPALKATEVLVRTKAVSLQFRDLMVAHGTYPHHLPPNLVPCSDMAGEVIAVGVEVTQWKTGDRVMANFFLDLLAPAGMTRAIKATALGGQVHGVLTQCRAYPAHSLVAIPDHLAFEEASTLPCAALTAYNALVDGLDQVKAGDTVLIMGTGGVSIFALQFCVVSGATTIILSSSANKLNFAKTLGATHTINYSETPAWDAEVLKLTNGRGVDRVLDVVGNRTLARSIRVVRLGGCVDMIGAVGGQSISPPDIVGPAIWGQVRLRGSYVGAVSQFHAMNRLLAAHPERTRPVIDKVFSFEEAHEAFAYLESQQHVGKVVISVG</sequence>
<dbReference type="GO" id="GO:0016491">
    <property type="term" value="F:oxidoreductase activity"/>
    <property type="evidence" value="ECO:0007669"/>
    <property type="project" value="InterPro"/>
</dbReference>
<dbReference type="PROSITE" id="PS50882">
    <property type="entry name" value="YTH"/>
    <property type="match status" value="1"/>
</dbReference>
<feature type="compositionally biased region" description="Low complexity" evidence="1">
    <location>
        <begin position="154"/>
        <end position="167"/>
    </location>
</feature>
<dbReference type="InterPro" id="IPR036291">
    <property type="entry name" value="NAD(P)-bd_dom_sf"/>
</dbReference>
<dbReference type="Pfam" id="PF25701">
    <property type="entry name" value="RRM_YTH1"/>
    <property type="match status" value="1"/>
</dbReference>
<feature type="compositionally biased region" description="Polar residues" evidence="1">
    <location>
        <begin position="493"/>
        <end position="506"/>
    </location>
</feature>
<evidence type="ECO:0000313" key="3">
    <source>
        <dbReference type="EMBL" id="KAF7288616.1"/>
    </source>
</evidence>
<feature type="region of interest" description="Disordered" evidence="1">
    <location>
        <begin position="1"/>
        <end position="46"/>
    </location>
</feature>
<dbReference type="Gene3D" id="3.30.70.330">
    <property type="match status" value="1"/>
</dbReference>
<feature type="region of interest" description="Disordered" evidence="1">
    <location>
        <begin position="377"/>
        <end position="420"/>
    </location>
</feature>
<accession>A0A8H6VQT2</accession>
<dbReference type="InterPro" id="IPR007275">
    <property type="entry name" value="YTH_domain"/>
</dbReference>
<evidence type="ECO:0000259" key="2">
    <source>
        <dbReference type="PROSITE" id="PS50882"/>
    </source>
</evidence>
<organism evidence="3 4">
    <name type="scientific">Mycena indigotica</name>
    <dbReference type="NCBI Taxonomy" id="2126181"/>
    <lineage>
        <taxon>Eukaryota</taxon>
        <taxon>Fungi</taxon>
        <taxon>Dikarya</taxon>
        <taxon>Basidiomycota</taxon>
        <taxon>Agaricomycotina</taxon>
        <taxon>Agaricomycetes</taxon>
        <taxon>Agaricomycetidae</taxon>
        <taxon>Agaricales</taxon>
        <taxon>Marasmiineae</taxon>
        <taxon>Mycenaceae</taxon>
        <taxon>Mycena</taxon>
    </lineage>
</organism>
<dbReference type="Gene3D" id="3.10.590.10">
    <property type="entry name" value="ph1033 like domains"/>
    <property type="match status" value="2"/>
</dbReference>
<dbReference type="Pfam" id="PF08240">
    <property type="entry name" value="ADH_N"/>
    <property type="match status" value="1"/>
</dbReference>
<keyword evidence="4" id="KW-1185">Reference proteome</keyword>
<dbReference type="SUPFAM" id="SSF50129">
    <property type="entry name" value="GroES-like"/>
    <property type="match status" value="1"/>
</dbReference>
<dbReference type="Proteomes" id="UP000636479">
    <property type="component" value="Unassembled WGS sequence"/>
</dbReference>
<dbReference type="InterPro" id="IPR013154">
    <property type="entry name" value="ADH-like_N"/>
</dbReference>
<feature type="compositionally biased region" description="Low complexity" evidence="1">
    <location>
        <begin position="389"/>
        <end position="420"/>
    </location>
</feature>
<feature type="compositionally biased region" description="Pro residues" evidence="1">
    <location>
        <begin position="1"/>
        <end position="13"/>
    </location>
</feature>
<feature type="region of interest" description="Disordered" evidence="1">
    <location>
        <begin position="592"/>
        <end position="623"/>
    </location>
</feature>
<dbReference type="AlphaFoldDB" id="A0A8H6VQT2"/>
<feature type="compositionally biased region" description="Low complexity" evidence="1">
    <location>
        <begin position="595"/>
        <end position="604"/>
    </location>
</feature>
<feature type="region of interest" description="Disordered" evidence="1">
    <location>
        <begin position="492"/>
        <end position="524"/>
    </location>
</feature>
<gene>
    <name evidence="3" type="ORF">MIND_01428200</name>
</gene>
<dbReference type="Gene3D" id="3.40.50.720">
    <property type="entry name" value="NAD(P)-binding Rossmann-like Domain"/>
    <property type="match status" value="1"/>
</dbReference>
<feature type="compositionally biased region" description="Polar residues" evidence="1">
    <location>
        <begin position="515"/>
        <end position="524"/>
    </location>
</feature>
<protein>
    <recommendedName>
        <fullName evidence="2">YTH domain-containing protein</fullName>
    </recommendedName>
</protein>
<dbReference type="PANTHER" id="PTHR45033:SF2">
    <property type="entry name" value="ZINC-TYPE ALCOHOL DEHYDROGENASE-LIKE PROTEIN C1773.06C"/>
    <property type="match status" value="1"/>
</dbReference>
<feature type="domain" description="YTH" evidence="2">
    <location>
        <begin position="428"/>
        <end position="690"/>
    </location>
</feature>
<dbReference type="Pfam" id="PF00107">
    <property type="entry name" value="ADH_zinc_N"/>
    <property type="match status" value="1"/>
</dbReference>
<dbReference type="SMART" id="SM00829">
    <property type="entry name" value="PKS_ER"/>
    <property type="match status" value="1"/>
</dbReference>
<dbReference type="InterPro" id="IPR011032">
    <property type="entry name" value="GroES-like_sf"/>
</dbReference>
<reference evidence="3" key="1">
    <citation type="submission" date="2020-05" db="EMBL/GenBank/DDBJ databases">
        <title>Mycena genomes resolve the evolution of fungal bioluminescence.</title>
        <authorList>
            <person name="Tsai I.J."/>
        </authorList>
    </citation>
    <scope>NUCLEOTIDE SEQUENCE</scope>
    <source>
        <strain evidence="3">171206Taipei</strain>
    </source>
</reference>
<dbReference type="CDD" id="cd21134">
    <property type="entry name" value="YTH"/>
    <property type="match status" value="1"/>
</dbReference>
<dbReference type="CDD" id="cd08276">
    <property type="entry name" value="MDR7"/>
    <property type="match status" value="1"/>
</dbReference>
<dbReference type="InterPro" id="IPR052711">
    <property type="entry name" value="Zinc_ADH-like"/>
</dbReference>
<feature type="region of interest" description="Disordered" evidence="1">
    <location>
        <begin position="260"/>
        <end position="295"/>
    </location>
</feature>
<evidence type="ECO:0000313" key="4">
    <source>
        <dbReference type="Proteomes" id="UP000636479"/>
    </source>
</evidence>
<name>A0A8H6VQT2_9AGAR</name>
<dbReference type="GeneID" id="59353180"/>
<dbReference type="InterPro" id="IPR013149">
    <property type="entry name" value="ADH-like_C"/>
</dbReference>
<dbReference type="PANTHER" id="PTHR45033">
    <property type="match status" value="1"/>
</dbReference>
<dbReference type="SUPFAM" id="SSF54928">
    <property type="entry name" value="RNA-binding domain, RBD"/>
    <property type="match status" value="1"/>
</dbReference>
<evidence type="ECO:0000256" key="1">
    <source>
        <dbReference type="SAM" id="MobiDB-lite"/>
    </source>
</evidence>
<comment type="caution">
    <text evidence="3">The sequence shown here is derived from an EMBL/GenBank/DDBJ whole genome shotgun (WGS) entry which is preliminary data.</text>
</comment>
<feature type="region of interest" description="Disordered" evidence="1">
    <location>
        <begin position="145"/>
        <end position="237"/>
    </location>
</feature>
<dbReference type="InterPro" id="IPR012677">
    <property type="entry name" value="Nucleotide-bd_a/b_plait_sf"/>
</dbReference>
<dbReference type="OrthoDB" id="6103986at2759"/>
<dbReference type="InterPro" id="IPR035979">
    <property type="entry name" value="RBD_domain_sf"/>
</dbReference>
<dbReference type="Pfam" id="PF04146">
    <property type="entry name" value="YTH"/>
    <property type="match status" value="1"/>
</dbReference>
<dbReference type="RefSeq" id="XP_037212935.1">
    <property type="nucleotide sequence ID" value="XM_037370664.1"/>
</dbReference>
<dbReference type="InterPro" id="IPR057720">
    <property type="entry name" value="RRM_YTH1"/>
</dbReference>
<feature type="compositionally biased region" description="Low complexity" evidence="1">
    <location>
        <begin position="272"/>
        <end position="281"/>
    </location>
</feature>
<dbReference type="EMBL" id="JACAZF010000020">
    <property type="protein sequence ID" value="KAF7288616.1"/>
    <property type="molecule type" value="Genomic_DNA"/>
</dbReference>
<dbReference type="GO" id="GO:0003723">
    <property type="term" value="F:RNA binding"/>
    <property type="evidence" value="ECO:0007669"/>
    <property type="project" value="InterPro"/>
</dbReference>